<proteinExistence type="predicted"/>
<feature type="compositionally biased region" description="Acidic residues" evidence="1">
    <location>
        <begin position="1"/>
        <end position="19"/>
    </location>
</feature>
<keyword evidence="3" id="KW-1185">Reference proteome</keyword>
<gene>
    <name evidence="2" type="ORF">PAPYR_477</name>
</gene>
<dbReference type="Proteomes" id="UP001141327">
    <property type="component" value="Unassembled WGS sequence"/>
</dbReference>
<accession>A0ABQ8UTP9</accession>
<protein>
    <submittedName>
        <fullName evidence="2">Uncharacterized protein</fullName>
    </submittedName>
</protein>
<evidence type="ECO:0000256" key="1">
    <source>
        <dbReference type="SAM" id="MobiDB-lite"/>
    </source>
</evidence>
<dbReference type="EMBL" id="JAPMOS010000002">
    <property type="protein sequence ID" value="KAJ4462507.1"/>
    <property type="molecule type" value="Genomic_DNA"/>
</dbReference>
<evidence type="ECO:0000313" key="3">
    <source>
        <dbReference type="Proteomes" id="UP001141327"/>
    </source>
</evidence>
<sequence length="103" mass="11590">MEDFDEFVDLPEEDDDADFGEDHTACIIEPEDEFGDDCHILPPRWIYCLLSGVLVPSNPSIVPDAVRHFLPTLLCVPFILPPGPLAHQQALHDSDKQLVARRI</sequence>
<name>A0ABQ8UTP9_9EUKA</name>
<feature type="region of interest" description="Disordered" evidence="1">
    <location>
        <begin position="1"/>
        <end position="20"/>
    </location>
</feature>
<organism evidence="2 3">
    <name type="scientific">Paratrimastix pyriformis</name>
    <dbReference type="NCBI Taxonomy" id="342808"/>
    <lineage>
        <taxon>Eukaryota</taxon>
        <taxon>Metamonada</taxon>
        <taxon>Preaxostyla</taxon>
        <taxon>Paratrimastigidae</taxon>
        <taxon>Paratrimastix</taxon>
    </lineage>
</organism>
<comment type="caution">
    <text evidence="2">The sequence shown here is derived from an EMBL/GenBank/DDBJ whole genome shotgun (WGS) entry which is preliminary data.</text>
</comment>
<reference evidence="2" key="1">
    <citation type="journal article" date="2022" name="bioRxiv">
        <title>Genomics of Preaxostyla Flagellates Illuminates Evolutionary Transitions and the Path Towards Mitochondrial Loss.</title>
        <authorList>
            <person name="Novak L.V.F."/>
            <person name="Treitli S.C."/>
            <person name="Pyrih J."/>
            <person name="Halakuc P."/>
            <person name="Pipaliya S.V."/>
            <person name="Vacek V."/>
            <person name="Brzon O."/>
            <person name="Soukal P."/>
            <person name="Eme L."/>
            <person name="Dacks J.B."/>
            <person name="Karnkowska A."/>
            <person name="Elias M."/>
            <person name="Hampl V."/>
        </authorList>
    </citation>
    <scope>NUCLEOTIDE SEQUENCE</scope>
    <source>
        <strain evidence="2">RCP-MX</strain>
    </source>
</reference>
<evidence type="ECO:0000313" key="2">
    <source>
        <dbReference type="EMBL" id="KAJ4462507.1"/>
    </source>
</evidence>